<dbReference type="EMBL" id="OY731407">
    <property type="protein sequence ID" value="CAJ1977076.1"/>
    <property type="molecule type" value="Genomic_DNA"/>
</dbReference>
<accession>A0AA86W2L4</accession>
<keyword evidence="2" id="KW-1185">Reference proteome</keyword>
<evidence type="ECO:0000313" key="1">
    <source>
        <dbReference type="EMBL" id="CAJ1977076.1"/>
    </source>
</evidence>
<proteinExistence type="predicted"/>
<name>A0AA86W2L4_9FABA</name>
<organism evidence="1 2">
    <name type="scientific">Sphenostylis stenocarpa</name>
    <dbReference type="NCBI Taxonomy" id="92480"/>
    <lineage>
        <taxon>Eukaryota</taxon>
        <taxon>Viridiplantae</taxon>
        <taxon>Streptophyta</taxon>
        <taxon>Embryophyta</taxon>
        <taxon>Tracheophyta</taxon>
        <taxon>Spermatophyta</taxon>
        <taxon>Magnoliopsida</taxon>
        <taxon>eudicotyledons</taxon>
        <taxon>Gunneridae</taxon>
        <taxon>Pentapetalae</taxon>
        <taxon>rosids</taxon>
        <taxon>fabids</taxon>
        <taxon>Fabales</taxon>
        <taxon>Fabaceae</taxon>
        <taxon>Papilionoideae</taxon>
        <taxon>50 kb inversion clade</taxon>
        <taxon>NPAAA clade</taxon>
        <taxon>indigoferoid/millettioid clade</taxon>
        <taxon>Phaseoleae</taxon>
        <taxon>Sphenostylis</taxon>
    </lineage>
</organism>
<dbReference type="Gramene" id="rna-AYBTSS11_LOCUS29222">
    <property type="protein sequence ID" value="CAJ1977076.1"/>
    <property type="gene ID" value="gene-AYBTSS11_LOCUS29222"/>
</dbReference>
<gene>
    <name evidence="1" type="ORF">AYBTSS11_LOCUS29222</name>
</gene>
<reference evidence="1" key="1">
    <citation type="submission" date="2023-10" db="EMBL/GenBank/DDBJ databases">
        <authorList>
            <person name="Domelevo Entfellner J.-B."/>
        </authorList>
    </citation>
    <scope>NUCLEOTIDE SEQUENCE</scope>
</reference>
<dbReference type="AlphaFoldDB" id="A0AA86W2L4"/>
<dbReference type="Proteomes" id="UP001189624">
    <property type="component" value="Chromosome 10"/>
</dbReference>
<sequence>MEAQMGNLEFKSHNHMFLDTQGSLLEKGLRLTTYPKGDKLTLNALVGSIVLLHTEIQ</sequence>
<protein>
    <submittedName>
        <fullName evidence="1">Uncharacterized protein</fullName>
    </submittedName>
</protein>
<evidence type="ECO:0000313" key="2">
    <source>
        <dbReference type="Proteomes" id="UP001189624"/>
    </source>
</evidence>